<evidence type="ECO:0000313" key="2">
    <source>
        <dbReference type="Proteomes" id="UP001060215"/>
    </source>
</evidence>
<organism evidence="1 2">
    <name type="scientific">Camellia lanceoleosa</name>
    <dbReference type="NCBI Taxonomy" id="1840588"/>
    <lineage>
        <taxon>Eukaryota</taxon>
        <taxon>Viridiplantae</taxon>
        <taxon>Streptophyta</taxon>
        <taxon>Embryophyta</taxon>
        <taxon>Tracheophyta</taxon>
        <taxon>Spermatophyta</taxon>
        <taxon>Magnoliopsida</taxon>
        <taxon>eudicotyledons</taxon>
        <taxon>Gunneridae</taxon>
        <taxon>Pentapetalae</taxon>
        <taxon>asterids</taxon>
        <taxon>Ericales</taxon>
        <taxon>Theaceae</taxon>
        <taxon>Camellia</taxon>
    </lineage>
</organism>
<sequence length="286" mass="32407">MMKSGFLGTSSEIDEDDPFLDEDLPKEYKMMKFNTWSVIQLISGAYVSDDHGINVVRTKIKNFAVVTIGSGCQGYTVLSCDHFIMLILDHFGFLSVHLDAFFFLYFMGYPCRPFKRIILDEADSMTEDAQAKCFAAYVRNLLQSHKILFHLIIKPLASRCAKFRFKPISEEIMTGRVLHICKQECLNLDSEAFSTLSSVSQGDLCRAMTYLQVISEEVVQALFSACKSGYFDLANKEVNNVMAEGICWSNGISDEQKARICKTMGEVDKDEYLQLLNVASNIMRFL</sequence>
<comment type="caution">
    <text evidence="1">The sequence shown here is derived from an EMBL/GenBank/DDBJ whole genome shotgun (WGS) entry which is preliminary data.</text>
</comment>
<dbReference type="Proteomes" id="UP001060215">
    <property type="component" value="Chromosome 4"/>
</dbReference>
<evidence type="ECO:0000313" key="1">
    <source>
        <dbReference type="EMBL" id="KAI8015859.1"/>
    </source>
</evidence>
<accession>A0ACC0HS21</accession>
<reference evidence="1 2" key="1">
    <citation type="journal article" date="2022" name="Plant J.">
        <title>Chromosome-level genome of Camellia lanceoleosa provides a valuable resource for understanding genome evolution and self-incompatibility.</title>
        <authorList>
            <person name="Gong W."/>
            <person name="Xiao S."/>
            <person name="Wang L."/>
            <person name="Liao Z."/>
            <person name="Chang Y."/>
            <person name="Mo W."/>
            <person name="Hu G."/>
            <person name="Li W."/>
            <person name="Zhao G."/>
            <person name="Zhu H."/>
            <person name="Hu X."/>
            <person name="Ji K."/>
            <person name="Xiang X."/>
            <person name="Song Q."/>
            <person name="Yuan D."/>
            <person name="Jin S."/>
            <person name="Zhang L."/>
        </authorList>
    </citation>
    <scope>NUCLEOTIDE SEQUENCE [LARGE SCALE GENOMIC DNA]</scope>
    <source>
        <strain evidence="1">SQ_2022a</strain>
    </source>
</reference>
<protein>
    <submittedName>
        <fullName evidence="1">Replication factor C subunit 2</fullName>
    </submittedName>
</protein>
<keyword evidence="2" id="KW-1185">Reference proteome</keyword>
<dbReference type="EMBL" id="CM045761">
    <property type="protein sequence ID" value="KAI8015859.1"/>
    <property type="molecule type" value="Genomic_DNA"/>
</dbReference>
<proteinExistence type="predicted"/>
<name>A0ACC0HS21_9ERIC</name>
<gene>
    <name evidence="1" type="ORF">LOK49_LG05G02436</name>
</gene>